<dbReference type="Proteomes" id="UP000622580">
    <property type="component" value="Unassembled WGS sequence"/>
</dbReference>
<evidence type="ECO:0000313" key="3">
    <source>
        <dbReference type="EMBL" id="MBR7620873.1"/>
    </source>
</evidence>
<dbReference type="Pfam" id="PF03413">
    <property type="entry name" value="PepSY"/>
    <property type="match status" value="1"/>
</dbReference>
<dbReference type="EMBL" id="JAGSGD010000001">
    <property type="protein sequence ID" value="MBR7620873.1"/>
    <property type="molecule type" value="Genomic_DNA"/>
</dbReference>
<feature type="signal peptide" evidence="1">
    <location>
        <begin position="1"/>
        <end position="21"/>
    </location>
</feature>
<evidence type="ECO:0000256" key="1">
    <source>
        <dbReference type="SAM" id="SignalP"/>
    </source>
</evidence>
<protein>
    <submittedName>
        <fullName evidence="3">PepSY domain-containing protein</fullName>
    </submittedName>
</protein>
<feature type="domain" description="PepSY" evidence="2">
    <location>
        <begin position="51"/>
        <end position="109"/>
    </location>
</feature>
<dbReference type="AlphaFoldDB" id="A0A941D658"/>
<comment type="caution">
    <text evidence="3">The sequence shown here is derived from an EMBL/GenBank/DDBJ whole genome shotgun (WGS) entry which is preliminary data.</text>
</comment>
<proteinExistence type="predicted"/>
<dbReference type="InterPro" id="IPR025711">
    <property type="entry name" value="PepSY"/>
</dbReference>
<organism evidence="3 4">
    <name type="scientific">Phenylobacterium glaciei</name>
    <dbReference type="NCBI Taxonomy" id="2803784"/>
    <lineage>
        <taxon>Bacteria</taxon>
        <taxon>Pseudomonadati</taxon>
        <taxon>Pseudomonadota</taxon>
        <taxon>Alphaproteobacteria</taxon>
        <taxon>Caulobacterales</taxon>
        <taxon>Caulobacteraceae</taxon>
        <taxon>Phenylobacterium</taxon>
    </lineage>
</organism>
<evidence type="ECO:0000313" key="4">
    <source>
        <dbReference type="Proteomes" id="UP000622580"/>
    </source>
</evidence>
<accession>A0A941D658</accession>
<evidence type="ECO:0000259" key="2">
    <source>
        <dbReference type="Pfam" id="PF03413"/>
    </source>
</evidence>
<gene>
    <name evidence="3" type="ORF">JKL49_15870</name>
</gene>
<keyword evidence="1" id="KW-0732">Signal</keyword>
<reference evidence="3" key="1">
    <citation type="submission" date="2021-04" db="EMBL/GenBank/DDBJ databases">
        <title>Draft genome assembly of strain Phenylobacterium sp. 20VBR1 using MiniION and Illumina platforms.</title>
        <authorList>
            <person name="Thomas F.A."/>
            <person name="Krishnan K.P."/>
            <person name="Sinha R.K."/>
        </authorList>
    </citation>
    <scope>NUCLEOTIDE SEQUENCE</scope>
    <source>
        <strain evidence="3">20VBR1</strain>
    </source>
</reference>
<feature type="chain" id="PRO_5036738132" evidence="1">
    <location>
        <begin position="22"/>
        <end position="111"/>
    </location>
</feature>
<dbReference type="RefSeq" id="WP_215341592.1">
    <property type="nucleotide sequence ID" value="NZ_JAGSGD010000001.1"/>
</dbReference>
<name>A0A941D658_9CAUL</name>
<sequence length="111" mass="11897">MKRSIAIAVLLLALTPVASQAQGYPDYGRPSYGVHGDQDEARAAVRGGRQVPLSQVIARIAARTPGRQLNTTMGDSSGRPAYFVQWQTPDGRVMIFIVDAESGQILSREGG</sequence>
<keyword evidence="4" id="KW-1185">Reference proteome</keyword>